<dbReference type="RefSeq" id="WP_209376517.1">
    <property type="nucleotide sequence ID" value="NZ_JAGIZA010000020.1"/>
</dbReference>
<dbReference type="PANTHER" id="PTHR34631:SF3">
    <property type="entry name" value="ISSOD12 TRANSPOSASE TNPA_ISSOD12"/>
    <property type="match status" value="1"/>
</dbReference>
<dbReference type="Proteomes" id="UP000677537">
    <property type="component" value="Unassembled WGS sequence"/>
</dbReference>
<dbReference type="EMBL" id="JAGIZA010000020">
    <property type="protein sequence ID" value="MBP0495721.1"/>
    <property type="molecule type" value="Genomic_DNA"/>
</dbReference>
<accession>A0A940N4A6</accession>
<dbReference type="Pfam" id="PF13737">
    <property type="entry name" value="DDE_Tnp_1_5"/>
    <property type="match status" value="1"/>
</dbReference>
<protein>
    <submittedName>
        <fullName evidence="2">IS5 family transposase</fullName>
    </submittedName>
</protein>
<evidence type="ECO:0000313" key="3">
    <source>
        <dbReference type="Proteomes" id="UP000677537"/>
    </source>
</evidence>
<evidence type="ECO:0000259" key="1">
    <source>
        <dbReference type="Pfam" id="PF13737"/>
    </source>
</evidence>
<gene>
    <name evidence="2" type="ORF">J5Y10_23255</name>
</gene>
<comment type="caution">
    <text evidence="2">The sequence shown here is derived from an EMBL/GenBank/DDBJ whole genome shotgun (WGS) entry which is preliminary data.</text>
</comment>
<dbReference type="PANTHER" id="PTHR34631">
    <property type="match status" value="1"/>
</dbReference>
<dbReference type="InterPro" id="IPR025668">
    <property type="entry name" value="Tnp_DDE_dom"/>
</dbReference>
<dbReference type="AlphaFoldDB" id="A0A940N4A6"/>
<organism evidence="2 3">
    <name type="scientific">Roseomonas indoligenes</name>
    <dbReference type="NCBI Taxonomy" id="2820811"/>
    <lineage>
        <taxon>Bacteria</taxon>
        <taxon>Pseudomonadati</taxon>
        <taxon>Pseudomonadota</taxon>
        <taxon>Alphaproteobacteria</taxon>
        <taxon>Acetobacterales</taxon>
        <taxon>Roseomonadaceae</taxon>
        <taxon>Roseomonas</taxon>
    </lineage>
</organism>
<sequence>MSKAVVHGERPRARYRTRNWREYDRGLIARGDLTVWISPDLTWHVEEGTGRRGRPRVFTDVAIQAVLTLKVLYQLPLRAAQGMAGGLIRLAGLDWKVPHYSTLSRRQKDLTVTIPYRARGGPLHLIIDSTGLKVLGEGEWKVRKHGADKRRVWRKVHLVIDADSHEVRAVEMTDHRHGDGEIVPGLLAQLPKAEQIGVISGDGAYDTRGVYEASAARDAALVVPPRRNGKPWKARTAGAAERNESLRAIKRLGRRLWKRWSGYHRRSLAETAMSRLKRLGERLSARDPARQVAEVQIRCAILNTFNALGMPDTVAVA</sequence>
<name>A0A940N4A6_9PROT</name>
<keyword evidence="3" id="KW-1185">Reference proteome</keyword>
<proteinExistence type="predicted"/>
<reference evidence="2" key="1">
    <citation type="submission" date="2021-03" db="EMBL/GenBank/DDBJ databases">
        <authorList>
            <person name="So Y."/>
        </authorList>
    </citation>
    <scope>NUCLEOTIDE SEQUENCE</scope>
    <source>
        <strain evidence="2">SG15</strain>
    </source>
</reference>
<dbReference type="InterPro" id="IPR053172">
    <property type="entry name" value="Tn903_transposase"/>
</dbReference>
<dbReference type="NCBIfam" id="NF033579">
    <property type="entry name" value="transpos_IS5_2"/>
    <property type="match status" value="1"/>
</dbReference>
<feature type="domain" description="Transposase DDE" evidence="1">
    <location>
        <begin position="29"/>
        <end position="137"/>
    </location>
</feature>
<dbReference type="InterPro" id="IPR053520">
    <property type="entry name" value="Transposase_Tn903"/>
</dbReference>
<evidence type="ECO:0000313" key="2">
    <source>
        <dbReference type="EMBL" id="MBP0495721.1"/>
    </source>
</evidence>